<evidence type="ECO:0000313" key="5">
    <source>
        <dbReference type="Proteomes" id="UP000375525"/>
    </source>
</evidence>
<evidence type="ECO:0000256" key="2">
    <source>
        <dbReference type="ARBA" id="ARBA00023315"/>
    </source>
</evidence>
<dbReference type="CDD" id="cd04301">
    <property type="entry name" value="NAT_SF"/>
    <property type="match status" value="1"/>
</dbReference>
<dbReference type="GO" id="GO:0016747">
    <property type="term" value="F:acyltransferase activity, transferring groups other than amino-acyl groups"/>
    <property type="evidence" value="ECO:0007669"/>
    <property type="project" value="InterPro"/>
</dbReference>
<dbReference type="Pfam" id="PF00583">
    <property type="entry name" value="Acetyltransf_1"/>
    <property type="match status" value="1"/>
</dbReference>
<dbReference type="Proteomes" id="UP000375525">
    <property type="component" value="Unassembled WGS sequence"/>
</dbReference>
<dbReference type="AlphaFoldDB" id="A0A5E7HLT7"/>
<reference evidence="4 5" key="1">
    <citation type="submission" date="2019-09" db="EMBL/GenBank/DDBJ databases">
        <authorList>
            <person name="Chandra G."/>
            <person name="Truman W A."/>
        </authorList>
    </citation>
    <scope>NUCLEOTIDE SEQUENCE [LARGE SCALE GENOMIC DNA]</scope>
    <source>
        <strain evidence="4">PS880</strain>
    </source>
</reference>
<proteinExistence type="predicted"/>
<dbReference type="InterPro" id="IPR016181">
    <property type="entry name" value="Acyl_CoA_acyltransferase"/>
</dbReference>
<sequence length="157" mass="17534">MTLFAEQLDPMTLAECPAPVMLRRTTAKDAPRLERFFRQFEEVSFCEWQDARCLRGVLVQKTTTSFIALDLSGEIVGAVLGGMLGSRGTINHLAVSPMYRSQGVGQRLVEAASADMKRVGVLRMFLFVDDANLAGQRFWSAQGFCEPRGERTLERDL</sequence>
<name>A0A5E7HLT7_PSEFL</name>
<evidence type="ECO:0000256" key="1">
    <source>
        <dbReference type="ARBA" id="ARBA00022679"/>
    </source>
</evidence>
<dbReference type="InterPro" id="IPR050832">
    <property type="entry name" value="Bact_Acetyltransf"/>
</dbReference>
<evidence type="ECO:0000259" key="3">
    <source>
        <dbReference type="PROSITE" id="PS51186"/>
    </source>
</evidence>
<keyword evidence="2" id="KW-0012">Acyltransferase</keyword>
<organism evidence="4 5">
    <name type="scientific">Pseudomonas fluorescens</name>
    <dbReference type="NCBI Taxonomy" id="294"/>
    <lineage>
        <taxon>Bacteria</taxon>
        <taxon>Pseudomonadati</taxon>
        <taxon>Pseudomonadota</taxon>
        <taxon>Gammaproteobacteria</taxon>
        <taxon>Pseudomonadales</taxon>
        <taxon>Pseudomonadaceae</taxon>
        <taxon>Pseudomonas</taxon>
    </lineage>
</organism>
<dbReference type="PANTHER" id="PTHR43877">
    <property type="entry name" value="AMINOALKYLPHOSPHONATE N-ACETYLTRANSFERASE-RELATED-RELATED"/>
    <property type="match status" value="1"/>
</dbReference>
<dbReference type="EMBL" id="CABVIH010000004">
    <property type="protein sequence ID" value="VVO64918.1"/>
    <property type="molecule type" value="Genomic_DNA"/>
</dbReference>
<feature type="domain" description="N-acetyltransferase" evidence="3">
    <location>
        <begin position="20"/>
        <end position="157"/>
    </location>
</feature>
<protein>
    <recommendedName>
        <fullName evidence="3">N-acetyltransferase domain-containing protein</fullName>
    </recommendedName>
</protein>
<dbReference type="InterPro" id="IPR000182">
    <property type="entry name" value="GNAT_dom"/>
</dbReference>
<dbReference type="SUPFAM" id="SSF55729">
    <property type="entry name" value="Acyl-CoA N-acyltransferases (Nat)"/>
    <property type="match status" value="1"/>
</dbReference>
<evidence type="ECO:0000313" key="4">
    <source>
        <dbReference type="EMBL" id="VVO64918.1"/>
    </source>
</evidence>
<accession>A0A5E7HLT7</accession>
<dbReference type="PROSITE" id="PS51186">
    <property type="entry name" value="GNAT"/>
    <property type="match status" value="1"/>
</dbReference>
<gene>
    <name evidence="4" type="ORF">PS880_00998</name>
</gene>
<dbReference type="Gene3D" id="3.40.630.30">
    <property type="match status" value="1"/>
</dbReference>
<keyword evidence="1" id="KW-0808">Transferase</keyword>